<keyword evidence="2 7" id="KW-0812">Transmembrane</keyword>
<keyword evidence="3" id="KW-0677">Repeat</keyword>
<evidence type="ECO:0000256" key="6">
    <source>
        <dbReference type="ARBA" id="ARBA00023136"/>
    </source>
</evidence>
<keyword evidence="6 7" id="KW-0472">Membrane</keyword>
<protein>
    <recommendedName>
        <fullName evidence="8">PGG domain-containing protein</fullName>
    </recommendedName>
</protein>
<dbReference type="InParanoid" id="V4U292"/>
<gene>
    <name evidence="9" type="ORF">CICLE_v10007173mg</name>
</gene>
<feature type="transmembrane region" description="Helical" evidence="7">
    <location>
        <begin position="17"/>
        <end position="38"/>
    </location>
</feature>
<dbReference type="EMBL" id="KI537036">
    <property type="protein sequence ID" value="ESR33349.1"/>
    <property type="molecule type" value="Genomic_DNA"/>
</dbReference>
<comment type="subcellular location">
    <subcellularLocation>
        <location evidence="1">Membrane</location>
        <topology evidence="1">Multi-pass membrane protein</topology>
    </subcellularLocation>
</comment>
<sequence length="82" mass="8844">MSLDDEVKELKPPQQTVAATLVATVTLAAGFILPGGYWAQEGPIPSTPILRKNAAFQAFVIANAMAMVLSLLAVFYPFPYFN</sequence>
<evidence type="ECO:0000256" key="3">
    <source>
        <dbReference type="ARBA" id="ARBA00022737"/>
    </source>
</evidence>
<evidence type="ECO:0000259" key="8">
    <source>
        <dbReference type="Pfam" id="PF13962"/>
    </source>
</evidence>
<dbReference type="KEGG" id="cic:CICLE_v10007173mg"/>
<evidence type="ECO:0000256" key="4">
    <source>
        <dbReference type="ARBA" id="ARBA00022989"/>
    </source>
</evidence>
<feature type="transmembrane region" description="Helical" evidence="7">
    <location>
        <begin position="58"/>
        <end position="78"/>
    </location>
</feature>
<evidence type="ECO:0000256" key="1">
    <source>
        <dbReference type="ARBA" id="ARBA00004141"/>
    </source>
</evidence>
<proteinExistence type="predicted"/>
<evidence type="ECO:0000256" key="2">
    <source>
        <dbReference type="ARBA" id="ARBA00022692"/>
    </source>
</evidence>
<accession>V4U292</accession>
<reference evidence="9 10" key="1">
    <citation type="submission" date="2013-10" db="EMBL/GenBank/DDBJ databases">
        <authorList>
            <consortium name="International Citrus Genome Consortium"/>
            <person name="Jenkins J."/>
            <person name="Schmutz J."/>
            <person name="Prochnik S."/>
            <person name="Rokhsar D."/>
            <person name="Gmitter F."/>
            <person name="Ollitrault P."/>
            <person name="Machado M."/>
            <person name="Talon M."/>
            <person name="Wincker P."/>
            <person name="Jaillon O."/>
            <person name="Morgante M."/>
        </authorList>
    </citation>
    <scope>NUCLEOTIDE SEQUENCE</scope>
    <source>
        <strain evidence="10">cv. Clemenules</strain>
    </source>
</reference>
<keyword evidence="5" id="KW-0040">ANK repeat</keyword>
<dbReference type="GO" id="GO:0005886">
    <property type="term" value="C:plasma membrane"/>
    <property type="evidence" value="ECO:0007669"/>
    <property type="project" value="TreeGrafter"/>
</dbReference>
<feature type="domain" description="PGG" evidence="8">
    <location>
        <begin position="16"/>
        <end position="76"/>
    </location>
</feature>
<keyword evidence="4 7" id="KW-1133">Transmembrane helix</keyword>
<dbReference type="Proteomes" id="UP000030687">
    <property type="component" value="Unassembled WGS sequence"/>
</dbReference>
<dbReference type="PANTHER" id="PTHR24186">
    <property type="entry name" value="PROTEIN PHOSPHATASE 1 REGULATORY SUBUNIT"/>
    <property type="match status" value="1"/>
</dbReference>
<dbReference type="AlphaFoldDB" id="V4U292"/>
<keyword evidence="10" id="KW-1185">Reference proteome</keyword>
<dbReference type="STRING" id="85681.V4U292"/>
<dbReference type="Pfam" id="PF13962">
    <property type="entry name" value="PGG"/>
    <property type="match status" value="1"/>
</dbReference>
<dbReference type="PANTHER" id="PTHR24186:SF50">
    <property type="entry name" value="ANKYRIN REPEAT-CONTAINING PROTEIN ITN1-LIKE ISOFORM X1"/>
    <property type="match status" value="1"/>
</dbReference>
<evidence type="ECO:0000313" key="9">
    <source>
        <dbReference type="EMBL" id="ESR33349.1"/>
    </source>
</evidence>
<evidence type="ECO:0000313" key="10">
    <source>
        <dbReference type="Proteomes" id="UP000030687"/>
    </source>
</evidence>
<evidence type="ECO:0000256" key="5">
    <source>
        <dbReference type="ARBA" id="ARBA00023043"/>
    </source>
</evidence>
<evidence type="ECO:0000256" key="7">
    <source>
        <dbReference type="SAM" id="Phobius"/>
    </source>
</evidence>
<name>V4U292_CITCL</name>
<dbReference type="Gramene" id="ESR33349">
    <property type="protein sequence ID" value="ESR33349"/>
    <property type="gene ID" value="CICLE_v10007173mg"/>
</dbReference>
<organism evidence="9 10">
    <name type="scientific">Citrus clementina</name>
    <name type="common">Clementine</name>
    <name type="synonym">Citrus deliciosa x Citrus sinensis</name>
    <dbReference type="NCBI Taxonomy" id="85681"/>
    <lineage>
        <taxon>Eukaryota</taxon>
        <taxon>Viridiplantae</taxon>
        <taxon>Streptophyta</taxon>
        <taxon>Embryophyta</taxon>
        <taxon>Tracheophyta</taxon>
        <taxon>Spermatophyta</taxon>
        <taxon>Magnoliopsida</taxon>
        <taxon>eudicotyledons</taxon>
        <taxon>Gunneridae</taxon>
        <taxon>Pentapetalae</taxon>
        <taxon>rosids</taxon>
        <taxon>malvids</taxon>
        <taxon>Sapindales</taxon>
        <taxon>Rutaceae</taxon>
        <taxon>Aurantioideae</taxon>
        <taxon>Citrus</taxon>
    </lineage>
</organism>
<dbReference type="InterPro" id="IPR026961">
    <property type="entry name" value="PGG_dom"/>
</dbReference>